<feature type="transmembrane region" description="Helical" evidence="1">
    <location>
        <begin position="55"/>
        <end position="73"/>
    </location>
</feature>
<gene>
    <name evidence="2" type="ordered locus">Hlac_0053</name>
</gene>
<dbReference type="KEGG" id="hla:Hlac_0053"/>
<dbReference type="HOGENOM" id="CLU_1773109_0_0_2"/>
<name>B9LQQ7_HALLT</name>
<dbReference type="Proteomes" id="UP000000740">
    <property type="component" value="Chromosome 1"/>
</dbReference>
<keyword evidence="1" id="KW-0812">Transmembrane</keyword>
<dbReference type="AlphaFoldDB" id="B9LQQ7"/>
<feature type="transmembrane region" description="Helical" evidence="1">
    <location>
        <begin position="29"/>
        <end position="49"/>
    </location>
</feature>
<accession>B9LQQ7</accession>
<keyword evidence="3" id="KW-1185">Reference proteome</keyword>
<evidence type="ECO:0000313" key="2">
    <source>
        <dbReference type="EMBL" id="ACM55659.1"/>
    </source>
</evidence>
<sequence length="146" mass="16753">MGEIEYPHVELIVTNYTRLSEESQYRDDLLIRANYFSLAVIAVLIGTLLQASPVVRPLVAMAGVAIAYSFWLATESYKGARDVLNDSMRRTETQFEELSVVEDYDTRSRSQIEKRSLSSYFIGLQMTTTFVWLVLYALLVTEFVYL</sequence>
<protein>
    <submittedName>
        <fullName evidence="2">Uncharacterized protein</fullName>
    </submittedName>
</protein>
<evidence type="ECO:0000256" key="1">
    <source>
        <dbReference type="SAM" id="Phobius"/>
    </source>
</evidence>
<organism evidence="2 3">
    <name type="scientific">Halorubrum lacusprofundi (strain ATCC 49239 / DSM 5036 / JCM 8891 / ACAM 34)</name>
    <dbReference type="NCBI Taxonomy" id="416348"/>
    <lineage>
        <taxon>Archaea</taxon>
        <taxon>Methanobacteriati</taxon>
        <taxon>Methanobacteriota</taxon>
        <taxon>Stenosarchaea group</taxon>
        <taxon>Halobacteria</taxon>
        <taxon>Halobacteriales</taxon>
        <taxon>Haloferacaceae</taxon>
        <taxon>Halorubrum</taxon>
    </lineage>
</organism>
<evidence type="ECO:0000313" key="3">
    <source>
        <dbReference type="Proteomes" id="UP000000740"/>
    </source>
</evidence>
<keyword evidence="1" id="KW-0472">Membrane</keyword>
<feature type="transmembrane region" description="Helical" evidence="1">
    <location>
        <begin position="117"/>
        <end position="139"/>
    </location>
</feature>
<dbReference type="EMBL" id="CP001365">
    <property type="protein sequence ID" value="ACM55659.1"/>
    <property type="molecule type" value="Genomic_DNA"/>
</dbReference>
<keyword evidence="1" id="KW-1133">Transmembrane helix</keyword>
<proteinExistence type="predicted"/>
<reference evidence="2 3" key="1">
    <citation type="journal article" date="2016" name="Stand. Genomic Sci.">
        <title>Complete genome sequence of the Antarctic Halorubrum lacusprofundi type strain ACAM 34.</title>
        <authorList>
            <person name="Anderson I.J."/>
            <person name="DasSarma P."/>
            <person name="Lucas S."/>
            <person name="Copeland A."/>
            <person name="Lapidus A."/>
            <person name="Del Rio T.G."/>
            <person name="Tice H."/>
            <person name="Dalin E."/>
            <person name="Bruce D.C."/>
            <person name="Goodwin L."/>
            <person name="Pitluck S."/>
            <person name="Sims D."/>
            <person name="Brettin T.S."/>
            <person name="Detter J.C."/>
            <person name="Han C.S."/>
            <person name="Larimer F."/>
            <person name="Hauser L."/>
            <person name="Land M."/>
            <person name="Ivanova N."/>
            <person name="Richardson P."/>
            <person name="Cavicchioli R."/>
            <person name="DasSarma S."/>
            <person name="Woese C.R."/>
            <person name="Kyrpides N.C."/>
        </authorList>
    </citation>
    <scope>NUCLEOTIDE SEQUENCE [LARGE SCALE GENOMIC DNA]</scope>
    <source>
        <strain evidence="3">ATCC 49239 / DSM 5036 / JCM 8891 / ACAM 34</strain>
    </source>
</reference>